<sequence>MREEFEMAIRKSAYALMDSADMLCQRGTDGDYRNLAVQAAWWGYQMGHAAGRQPAEPATPSELTPGDPLPFDQGIEAYRARVHHDNNPYQQDDWRNEEWWKGWEHEQQADRNEAFDWHADAFRQPGTEVAE</sequence>
<feature type="compositionally biased region" description="Basic and acidic residues" evidence="1">
    <location>
        <begin position="111"/>
        <end position="121"/>
    </location>
</feature>
<dbReference type="EMBL" id="CP120943">
    <property type="protein sequence ID" value="WFG00117.1"/>
    <property type="molecule type" value="Genomic_DNA"/>
</dbReference>
<evidence type="ECO:0000313" key="2">
    <source>
        <dbReference type="EMBL" id="WFG00117.1"/>
    </source>
</evidence>
<gene>
    <name evidence="2" type="ORF">P5S46_21715</name>
</gene>
<dbReference type="RefSeq" id="WP_128341466.1">
    <property type="nucleotide sequence ID" value="NZ_CAWOMG010000111.1"/>
</dbReference>
<reference evidence="2" key="1">
    <citation type="submission" date="2023-03" db="EMBL/GenBank/DDBJ databases">
        <title>Aeromonas caviae strain AC1520.</title>
        <authorList>
            <person name="Xie T."/>
            <person name="Zhang Q."/>
            <person name="Deng J."/>
            <person name="Li X."/>
        </authorList>
    </citation>
    <scope>NUCLEOTIDE SEQUENCE</scope>
    <source>
        <strain evidence="2">AC1520</strain>
        <plasmid evidence="2">pAC1520</plasmid>
    </source>
</reference>
<feature type="region of interest" description="Disordered" evidence="1">
    <location>
        <begin position="49"/>
        <end position="71"/>
    </location>
</feature>
<evidence type="ECO:0000313" key="3">
    <source>
        <dbReference type="Proteomes" id="UP001218423"/>
    </source>
</evidence>
<geneLocation type="plasmid" evidence="2 3">
    <name>pAC1520</name>
</geneLocation>
<evidence type="ECO:0000256" key="1">
    <source>
        <dbReference type="SAM" id="MobiDB-lite"/>
    </source>
</evidence>
<dbReference type="Proteomes" id="UP001218423">
    <property type="component" value="Plasmid pAC1520"/>
</dbReference>
<keyword evidence="2" id="KW-0614">Plasmid</keyword>
<organism evidence="2 3">
    <name type="scientific">Aeromonas caviae</name>
    <name type="common">Aeromonas punctata</name>
    <dbReference type="NCBI Taxonomy" id="648"/>
    <lineage>
        <taxon>Bacteria</taxon>
        <taxon>Pseudomonadati</taxon>
        <taxon>Pseudomonadota</taxon>
        <taxon>Gammaproteobacteria</taxon>
        <taxon>Aeromonadales</taxon>
        <taxon>Aeromonadaceae</taxon>
        <taxon>Aeromonas</taxon>
    </lineage>
</organism>
<accession>A0AAJ6CQ00</accession>
<protein>
    <submittedName>
        <fullName evidence="2">Uncharacterized protein</fullName>
    </submittedName>
</protein>
<dbReference type="AlphaFoldDB" id="A0AAJ6CQ00"/>
<feature type="region of interest" description="Disordered" evidence="1">
    <location>
        <begin position="111"/>
        <end position="131"/>
    </location>
</feature>
<proteinExistence type="predicted"/>
<name>A0AAJ6CQ00_AERCA</name>